<dbReference type="PANTHER" id="PTHR31635">
    <property type="entry name" value="REVERSE TRANSCRIPTASE DOMAIN-CONTAINING PROTEIN-RELATED"/>
    <property type="match status" value="1"/>
</dbReference>
<evidence type="ECO:0000313" key="3">
    <source>
        <dbReference type="Proteomes" id="UP000694383"/>
    </source>
</evidence>
<dbReference type="Proteomes" id="UP000694383">
    <property type="component" value="Unplaced"/>
</dbReference>
<protein>
    <recommendedName>
        <fullName evidence="1">Reverse transcriptase domain-containing protein</fullName>
    </recommendedName>
</protein>
<dbReference type="InterPro" id="IPR000477">
    <property type="entry name" value="RT_dom"/>
</dbReference>
<proteinExistence type="predicted"/>
<evidence type="ECO:0000259" key="1">
    <source>
        <dbReference type="PROSITE" id="PS50878"/>
    </source>
</evidence>
<evidence type="ECO:0000313" key="2">
    <source>
        <dbReference type="Ensembl" id="ENSOSIP00000017955.1"/>
    </source>
</evidence>
<name>A0A8C7XSJ8_9TELE</name>
<dbReference type="Ensembl" id="ENSOSIT00000018962.1">
    <property type="protein sequence ID" value="ENSOSIP00000017955.1"/>
    <property type="gene ID" value="ENSOSIG00000009780.1"/>
</dbReference>
<feature type="domain" description="Reverse transcriptase" evidence="1">
    <location>
        <begin position="1"/>
        <end position="199"/>
    </location>
</feature>
<sequence>MKDRCISNNLRLVLDLIDYSDLITDDESFILFLDFCKAFDNVEHTFLFYCLEKMGFGDYLCSAVKTLYANGNSSVKLSAGTTRRFCLQRGIRQGCPVSVYLFLLVAQVFCRYIKSSNIDGISIAGKNILISQLADDTTLFLKNSSQVPRVLQVIETFSKASGLYLNLKKCELFPLKQCALTSINSIVVKDKVTYLGLQITKDQKQRELMNYNPMIAKAQNRFNRLLQRDLSIKGCALLAKAEGISSLVYIASSLSLDGKTAKRIDQILFNFLWRNRIHYVRKSVVINSSKNGGLDFLDFSTLNNVLKIKWLKNFLKSETSFWSFIPKYIFDKLGGLPFLLICNFKIEKIPLKLSS</sequence>
<organism evidence="2 3">
    <name type="scientific">Oryzias sinensis</name>
    <name type="common">Chinese medaka</name>
    <dbReference type="NCBI Taxonomy" id="183150"/>
    <lineage>
        <taxon>Eukaryota</taxon>
        <taxon>Metazoa</taxon>
        <taxon>Chordata</taxon>
        <taxon>Craniata</taxon>
        <taxon>Vertebrata</taxon>
        <taxon>Euteleostomi</taxon>
        <taxon>Actinopterygii</taxon>
        <taxon>Neopterygii</taxon>
        <taxon>Teleostei</taxon>
        <taxon>Neoteleostei</taxon>
        <taxon>Acanthomorphata</taxon>
        <taxon>Ovalentaria</taxon>
        <taxon>Atherinomorphae</taxon>
        <taxon>Beloniformes</taxon>
        <taxon>Adrianichthyidae</taxon>
        <taxon>Oryziinae</taxon>
        <taxon>Oryzias</taxon>
    </lineage>
</organism>
<dbReference type="Pfam" id="PF00078">
    <property type="entry name" value="RVT_1"/>
    <property type="match status" value="1"/>
</dbReference>
<dbReference type="InterPro" id="IPR043502">
    <property type="entry name" value="DNA/RNA_pol_sf"/>
</dbReference>
<accession>A0A8C7XSJ8</accession>
<dbReference type="GeneTree" id="ENSGT00940000163737"/>
<reference evidence="2" key="2">
    <citation type="submission" date="2025-09" db="UniProtKB">
        <authorList>
            <consortium name="Ensembl"/>
        </authorList>
    </citation>
    <scope>IDENTIFICATION</scope>
</reference>
<dbReference type="AlphaFoldDB" id="A0A8C7XSJ8"/>
<reference evidence="2" key="1">
    <citation type="submission" date="2025-08" db="UniProtKB">
        <authorList>
            <consortium name="Ensembl"/>
        </authorList>
    </citation>
    <scope>IDENTIFICATION</scope>
</reference>
<dbReference type="SUPFAM" id="SSF56672">
    <property type="entry name" value="DNA/RNA polymerases"/>
    <property type="match status" value="1"/>
</dbReference>
<dbReference type="PANTHER" id="PTHR31635:SF196">
    <property type="entry name" value="REVERSE TRANSCRIPTASE DOMAIN-CONTAINING PROTEIN-RELATED"/>
    <property type="match status" value="1"/>
</dbReference>
<keyword evidence="3" id="KW-1185">Reference proteome</keyword>
<dbReference type="PROSITE" id="PS50878">
    <property type="entry name" value="RT_POL"/>
    <property type="match status" value="1"/>
</dbReference>